<reference evidence="2" key="1">
    <citation type="journal article" date="2022" name="bioRxiv">
        <title>Sequencing and chromosome-scale assembly of the giantPleurodeles waltlgenome.</title>
        <authorList>
            <person name="Brown T."/>
            <person name="Elewa A."/>
            <person name="Iarovenko S."/>
            <person name="Subramanian E."/>
            <person name="Araus A.J."/>
            <person name="Petzold A."/>
            <person name="Susuki M."/>
            <person name="Suzuki K.-i.T."/>
            <person name="Hayashi T."/>
            <person name="Toyoda A."/>
            <person name="Oliveira C."/>
            <person name="Osipova E."/>
            <person name="Leigh N.D."/>
            <person name="Simon A."/>
            <person name="Yun M.H."/>
        </authorList>
    </citation>
    <scope>NUCLEOTIDE SEQUENCE</scope>
    <source>
        <strain evidence="2">20211129_DDA</strain>
        <tissue evidence="2">Liver</tissue>
    </source>
</reference>
<proteinExistence type="predicted"/>
<evidence type="ECO:0000256" key="1">
    <source>
        <dbReference type="SAM" id="MobiDB-lite"/>
    </source>
</evidence>
<name>A0AAV7V6V4_PLEWA</name>
<evidence type="ECO:0000313" key="3">
    <source>
        <dbReference type="Proteomes" id="UP001066276"/>
    </source>
</evidence>
<feature type="compositionally biased region" description="Polar residues" evidence="1">
    <location>
        <begin position="18"/>
        <end position="28"/>
    </location>
</feature>
<gene>
    <name evidence="2" type="ORF">NDU88_000462</name>
</gene>
<evidence type="ECO:0000313" key="2">
    <source>
        <dbReference type="EMBL" id="KAJ1196596.1"/>
    </source>
</evidence>
<feature type="region of interest" description="Disordered" evidence="1">
    <location>
        <begin position="1"/>
        <end position="41"/>
    </location>
</feature>
<comment type="caution">
    <text evidence="2">The sequence shown here is derived from an EMBL/GenBank/DDBJ whole genome shotgun (WGS) entry which is preliminary data.</text>
</comment>
<keyword evidence="3" id="KW-1185">Reference proteome</keyword>
<protein>
    <submittedName>
        <fullName evidence="2">Uncharacterized protein</fullName>
    </submittedName>
</protein>
<dbReference type="Proteomes" id="UP001066276">
    <property type="component" value="Chromosome 2_1"/>
</dbReference>
<organism evidence="2 3">
    <name type="scientific">Pleurodeles waltl</name>
    <name type="common">Iberian ribbed newt</name>
    <dbReference type="NCBI Taxonomy" id="8319"/>
    <lineage>
        <taxon>Eukaryota</taxon>
        <taxon>Metazoa</taxon>
        <taxon>Chordata</taxon>
        <taxon>Craniata</taxon>
        <taxon>Vertebrata</taxon>
        <taxon>Euteleostomi</taxon>
        <taxon>Amphibia</taxon>
        <taxon>Batrachia</taxon>
        <taxon>Caudata</taxon>
        <taxon>Salamandroidea</taxon>
        <taxon>Salamandridae</taxon>
        <taxon>Pleurodelinae</taxon>
        <taxon>Pleurodeles</taxon>
    </lineage>
</organism>
<accession>A0AAV7V6V4</accession>
<dbReference type="EMBL" id="JANPWB010000003">
    <property type="protein sequence ID" value="KAJ1196596.1"/>
    <property type="molecule type" value="Genomic_DNA"/>
</dbReference>
<sequence length="79" mass="8487">MTQIRPVPRAGFEPRSTLHISPKSTSLRRSGAGTVPRTRMANPAGTGVYKVCEQFVPATLSSRLQATPSIIQARLLGVI</sequence>
<dbReference type="AlphaFoldDB" id="A0AAV7V6V4"/>